<dbReference type="GO" id="GO:0006310">
    <property type="term" value="P:DNA recombination"/>
    <property type="evidence" value="ECO:0007669"/>
    <property type="project" value="UniProtKB-KW"/>
</dbReference>
<dbReference type="InterPro" id="IPR011010">
    <property type="entry name" value="DNA_brk_join_enz"/>
</dbReference>
<dbReference type="InterPro" id="IPR050090">
    <property type="entry name" value="Tyrosine_recombinase_XerCD"/>
</dbReference>
<dbReference type="PANTHER" id="PTHR30349">
    <property type="entry name" value="PHAGE INTEGRASE-RELATED"/>
    <property type="match status" value="1"/>
</dbReference>
<dbReference type="Proteomes" id="UP000011885">
    <property type="component" value="Unassembled WGS sequence"/>
</dbReference>
<name>M5U6L9_9BACT</name>
<accession>M5U6L9</accession>
<proteinExistence type="predicted"/>
<dbReference type="AlphaFoldDB" id="M5U6L9"/>
<comment type="caution">
    <text evidence="3">The sequence shown here is derived from an EMBL/GenBank/DDBJ whole genome shotgun (WGS) entry which is preliminary data.</text>
</comment>
<dbReference type="InterPro" id="IPR013762">
    <property type="entry name" value="Integrase-like_cat_sf"/>
</dbReference>
<dbReference type="Gene3D" id="1.10.443.10">
    <property type="entry name" value="Intergrase catalytic core"/>
    <property type="match status" value="1"/>
</dbReference>
<evidence type="ECO:0000256" key="1">
    <source>
        <dbReference type="ARBA" id="ARBA00023172"/>
    </source>
</evidence>
<evidence type="ECO:0000259" key="2">
    <source>
        <dbReference type="PROSITE" id="PS51898"/>
    </source>
</evidence>
<dbReference type="Pfam" id="PF00589">
    <property type="entry name" value="Phage_integrase"/>
    <property type="match status" value="1"/>
</dbReference>
<dbReference type="OrthoDB" id="212062at2"/>
<gene>
    <name evidence="3" type="ORF">RSSM_01443</name>
</gene>
<organism evidence="3 4">
    <name type="scientific">Rhodopirellula sallentina SM41</name>
    <dbReference type="NCBI Taxonomy" id="1263870"/>
    <lineage>
        <taxon>Bacteria</taxon>
        <taxon>Pseudomonadati</taxon>
        <taxon>Planctomycetota</taxon>
        <taxon>Planctomycetia</taxon>
        <taxon>Pirellulales</taxon>
        <taxon>Pirellulaceae</taxon>
        <taxon>Rhodopirellula</taxon>
    </lineage>
</organism>
<dbReference type="GO" id="GO:0003677">
    <property type="term" value="F:DNA binding"/>
    <property type="evidence" value="ECO:0007669"/>
    <property type="project" value="InterPro"/>
</dbReference>
<dbReference type="GO" id="GO:0015074">
    <property type="term" value="P:DNA integration"/>
    <property type="evidence" value="ECO:0007669"/>
    <property type="project" value="InterPro"/>
</dbReference>
<dbReference type="SUPFAM" id="SSF56349">
    <property type="entry name" value="DNA breaking-rejoining enzymes"/>
    <property type="match status" value="1"/>
</dbReference>
<dbReference type="CDD" id="cd00397">
    <property type="entry name" value="DNA_BRE_C"/>
    <property type="match status" value="1"/>
</dbReference>
<dbReference type="InterPro" id="IPR002104">
    <property type="entry name" value="Integrase_catalytic"/>
</dbReference>
<dbReference type="PANTHER" id="PTHR30349:SF64">
    <property type="entry name" value="PROPHAGE INTEGRASE INTD-RELATED"/>
    <property type="match status" value="1"/>
</dbReference>
<keyword evidence="1" id="KW-0233">DNA recombination</keyword>
<dbReference type="EMBL" id="ANOH01000110">
    <property type="protein sequence ID" value="EMI57117.1"/>
    <property type="molecule type" value="Genomic_DNA"/>
</dbReference>
<reference evidence="3 4" key="1">
    <citation type="journal article" date="2013" name="Mar. Genomics">
        <title>Expression of sulfatases in Rhodopirellula baltica and the diversity of sulfatases in the genus Rhodopirellula.</title>
        <authorList>
            <person name="Wegner C.E."/>
            <person name="Richter-Heitmann T."/>
            <person name="Klindworth A."/>
            <person name="Klockow C."/>
            <person name="Richter M."/>
            <person name="Achstetter T."/>
            <person name="Glockner F.O."/>
            <person name="Harder J."/>
        </authorList>
    </citation>
    <scope>NUCLEOTIDE SEQUENCE [LARGE SCALE GENOMIC DNA]</scope>
    <source>
        <strain evidence="3 4">SM41</strain>
    </source>
</reference>
<dbReference type="PROSITE" id="PS51898">
    <property type="entry name" value="TYR_RECOMBINASE"/>
    <property type="match status" value="1"/>
</dbReference>
<sequence length="436" mass="50089">MASLHPEPSGTIHIVLRIGGRRFKRSLGTKLESQAVVRRDAIVEMLDLIKRGRLIVPEHVSVIDFLMADGKVDSLPPADPLKTRAGRVTLESMFAQFFDSLPVDNVEATTIGTMRTHQKHLTRILKPNFDMANFTGQTLQKYVNARAKETTHYAIDKSKPKEEREYKRVSATTIRKEIVTLGTVWRWAATVPLVSGPFPNRGIRLPKTDEKPPFQTWGEIEGQIRQESLTGLEADTLWDCLYLRQTEMNHLLKHVKKAARSPFIHPMFAMACYTGARRSEIMRSRRSDFNFETKFVTIREKKRVKGQRSTRRVPLAPPFEAIMRKWFDDEHPGGPWSFAQFDSFMDQQPLPIKPEQAHSHFQLTLKGSRWEKIKGWHCLRHSFISNLACSGIDQRIIDEFVGHCTEEMRRRYRHLFPDIKHAAIAQVFGGAAVVAR</sequence>
<evidence type="ECO:0000313" key="4">
    <source>
        <dbReference type="Proteomes" id="UP000011885"/>
    </source>
</evidence>
<evidence type="ECO:0000313" key="3">
    <source>
        <dbReference type="EMBL" id="EMI57117.1"/>
    </source>
</evidence>
<feature type="domain" description="Tyr recombinase" evidence="2">
    <location>
        <begin position="236"/>
        <end position="425"/>
    </location>
</feature>
<dbReference type="PATRIC" id="fig|1263870.3.peg.1547"/>
<protein>
    <submittedName>
        <fullName evidence="3">Site-specific recombinase, phage integrase family</fullName>
    </submittedName>
</protein>
<dbReference type="RefSeq" id="WP_008675823.1">
    <property type="nucleotide sequence ID" value="NZ_ANOH01000110.1"/>
</dbReference>
<keyword evidence="4" id="KW-1185">Reference proteome</keyword>